<name>A0A939NPM7_KLEPN</name>
<feature type="transmembrane region" description="Helical" evidence="1">
    <location>
        <begin position="87"/>
        <end position="109"/>
    </location>
</feature>
<comment type="caution">
    <text evidence="2">The sequence shown here is derived from an EMBL/GenBank/DDBJ whole genome shotgun (WGS) entry which is preliminary data.</text>
</comment>
<proteinExistence type="predicted"/>
<keyword evidence="1" id="KW-1133">Transmembrane helix</keyword>
<dbReference type="Proteomes" id="UP000664620">
    <property type="component" value="Unassembled WGS sequence"/>
</dbReference>
<sequence length="118" mass="13757">MIKMTLTMQDTFIYMALCFGMYVYLKLFEMYHSITEDNCTFKDAFTASFSDERYFGIRNNILAFAALAFASFGLFVCYKFVTQEITYSKIHTMIIVIVTGLLAFTLIKLRDIFHLSVR</sequence>
<evidence type="ECO:0000256" key="1">
    <source>
        <dbReference type="SAM" id="Phobius"/>
    </source>
</evidence>
<dbReference type="AlphaFoldDB" id="A0A939NPM7"/>
<reference evidence="2" key="1">
    <citation type="submission" date="2021-03" db="EMBL/GenBank/DDBJ databases">
        <title>Molecular epidemiology and mechanisms of colistin and carbapenem resistance in Enterobacteriaceae from clinical isolates, the environment and porcine samples in Pretoria, South Africa.</title>
        <authorList>
            <person name="Bogoshi D."/>
            <person name="Mbelle N.M."/>
            <person name="Naidoo V."/>
            <person name="Osei Sekyere J."/>
        </authorList>
    </citation>
    <scope>NUCLEOTIDE SEQUENCE</scope>
    <source>
        <strain evidence="2">C034</strain>
    </source>
</reference>
<protein>
    <submittedName>
        <fullName evidence="2">Uncharacterized protein</fullName>
    </submittedName>
</protein>
<organism evidence="2 3">
    <name type="scientific">Klebsiella pneumoniae</name>
    <dbReference type="NCBI Taxonomy" id="573"/>
    <lineage>
        <taxon>Bacteria</taxon>
        <taxon>Pseudomonadati</taxon>
        <taxon>Pseudomonadota</taxon>
        <taxon>Gammaproteobacteria</taxon>
        <taxon>Enterobacterales</taxon>
        <taxon>Enterobacteriaceae</taxon>
        <taxon>Klebsiella/Raoultella group</taxon>
        <taxon>Klebsiella</taxon>
        <taxon>Klebsiella pneumoniae complex</taxon>
    </lineage>
</organism>
<evidence type="ECO:0000313" key="2">
    <source>
        <dbReference type="EMBL" id="MBO2029691.1"/>
    </source>
</evidence>
<evidence type="ECO:0000313" key="3">
    <source>
        <dbReference type="Proteomes" id="UP000664620"/>
    </source>
</evidence>
<feature type="transmembrane region" description="Helical" evidence="1">
    <location>
        <begin position="12"/>
        <end position="28"/>
    </location>
</feature>
<keyword evidence="1" id="KW-0472">Membrane</keyword>
<keyword evidence="1" id="KW-0812">Transmembrane</keyword>
<gene>
    <name evidence="2" type="ORF">J4734_27115</name>
</gene>
<feature type="transmembrane region" description="Helical" evidence="1">
    <location>
        <begin position="61"/>
        <end position="81"/>
    </location>
</feature>
<accession>A0A939NPM7</accession>
<dbReference type="EMBL" id="JAGETO010000243">
    <property type="protein sequence ID" value="MBO2029691.1"/>
    <property type="molecule type" value="Genomic_DNA"/>
</dbReference>